<evidence type="ECO:0000256" key="1">
    <source>
        <dbReference type="SAM" id="MobiDB-lite"/>
    </source>
</evidence>
<feature type="compositionally biased region" description="Basic and acidic residues" evidence="1">
    <location>
        <begin position="227"/>
        <end position="250"/>
    </location>
</feature>
<dbReference type="HOGENOM" id="CLU_895365_0_0_1"/>
<reference evidence="2 4" key="2">
    <citation type="journal article" date="2014" name="BMC Genomics">
        <title>An improved genome release (version Mt4.0) for the model legume Medicago truncatula.</title>
        <authorList>
            <person name="Tang H."/>
            <person name="Krishnakumar V."/>
            <person name="Bidwell S."/>
            <person name="Rosen B."/>
            <person name="Chan A."/>
            <person name="Zhou S."/>
            <person name="Gentzbittel L."/>
            <person name="Childs K.L."/>
            <person name="Yandell M."/>
            <person name="Gundlach H."/>
            <person name="Mayer K.F."/>
            <person name="Schwartz D.C."/>
            <person name="Town C.D."/>
        </authorList>
    </citation>
    <scope>GENOME REANNOTATION</scope>
    <source>
        <strain evidence="2">A17</strain>
        <strain evidence="3 4">cv. Jemalong A17</strain>
    </source>
</reference>
<evidence type="ECO:0000313" key="3">
    <source>
        <dbReference type="EnsemblPlants" id="KEH39208"/>
    </source>
</evidence>
<protein>
    <submittedName>
        <fullName evidence="2 3">Uncharacterized protein</fullName>
    </submittedName>
</protein>
<evidence type="ECO:0000313" key="4">
    <source>
        <dbReference type="Proteomes" id="UP000002051"/>
    </source>
</evidence>
<reference evidence="3" key="3">
    <citation type="submission" date="2015-04" db="UniProtKB">
        <authorList>
            <consortium name="EnsemblPlants"/>
        </authorList>
    </citation>
    <scope>IDENTIFICATION</scope>
    <source>
        <strain evidence="3">cv. Jemalong A17</strain>
    </source>
</reference>
<organism evidence="2 4">
    <name type="scientific">Medicago truncatula</name>
    <name type="common">Barrel medic</name>
    <name type="synonym">Medicago tribuloides</name>
    <dbReference type="NCBI Taxonomy" id="3880"/>
    <lineage>
        <taxon>Eukaryota</taxon>
        <taxon>Viridiplantae</taxon>
        <taxon>Streptophyta</taxon>
        <taxon>Embryophyta</taxon>
        <taxon>Tracheophyta</taxon>
        <taxon>Spermatophyta</taxon>
        <taxon>Magnoliopsida</taxon>
        <taxon>eudicotyledons</taxon>
        <taxon>Gunneridae</taxon>
        <taxon>Pentapetalae</taxon>
        <taxon>rosids</taxon>
        <taxon>fabids</taxon>
        <taxon>Fabales</taxon>
        <taxon>Fabaceae</taxon>
        <taxon>Papilionoideae</taxon>
        <taxon>50 kb inversion clade</taxon>
        <taxon>NPAAA clade</taxon>
        <taxon>Hologalegina</taxon>
        <taxon>IRL clade</taxon>
        <taxon>Trifolieae</taxon>
        <taxon>Medicago</taxon>
    </lineage>
</organism>
<dbReference type="ExpressionAtlas" id="A0A072VCL8">
    <property type="expression patterns" value="differential"/>
</dbReference>
<reference evidence="2 4" key="1">
    <citation type="journal article" date="2011" name="Nature">
        <title>The Medicago genome provides insight into the evolution of rhizobial symbioses.</title>
        <authorList>
            <person name="Young N.D."/>
            <person name="Debelle F."/>
            <person name="Oldroyd G.E."/>
            <person name="Geurts R."/>
            <person name="Cannon S.B."/>
            <person name="Udvardi M.K."/>
            <person name="Benedito V.A."/>
            <person name="Mayer K.F."/>
            <person name="Gouzy J."/>
            <person name="Schoof H."/>
            <person name="Van de Peer Y."/>
            <person name="Proost S."/>
            <person name="Cook D.R."/>
            <person name="Meyers B.C."/>
            <person name="Spannagl M."/>
            <person name="Cheung F."/>
            <person name="De Mita S."/>
            <person name="Krishnakumar V."/>
            <person name="Gundlach H."/>
            <person name="Zhou S."/>
            <person name="Mudge J."/>
            <person name="Bharti A.K."/>
            <person name="Murray J.D."/>
            <person name="Naoumkina M.A."/>
            <person name="Rosen B."/>
            <person name="Silverstein K.A."/>
            <person name="Tang H."/>
            <person name="Rombauts S."/>
            <person name="Zhao P.X."/>
            <person name="Zhou P."/>
            <person name="Barbe V."/>
            <person name="Bardou P."/>
            <person name="Bechner M."/>
            <person name="Bellec A."/>
            <person name="Berger A."/>
            <person name="Berges H."/>
            <person name="Bidwell S."/>
            <person name="Bisseling T."/>
            <person name="Choisne N."/>
            <person name="Couloux A."/>
            <person name="Denny R."/>
            <person name="Deshpande S."/>
            <person name="Dai X."/>
            <person name="Doyle J.J."/>
            <person name="Dudez A.M."/>
            <person name="Farmer A.D."/>
            <person name="Fouteau S."/>
            <person name="Franken C."/>
            <person name="Gibelin C."/>
            <person name="Gish J."/>
            <person name="Goldstein S."/>
            <person name="Gonzalez A.J."/>
            <person name="Green P.J."/>
            <person name="Hallab A."/>
            <person name="Hartog M."/>
            <person name="Hua A."/>
            <person name="Humphray S.J."/>
            <person name="Jeong D.H."/>
            <person name="Jing Y."/>
            <person name="Jocker A."/>
            <person name="Kenton S.M."/>
            <person name="Kim D.J."/>
            <person name="Klee K."/>
            <person name="Lai H."/>
            <person name="Lang C."/>
            <person name="Lin S."/>
            <person name="Macmil S.L."/>
            <person name="Magdelenat G."/>
            <person name="Matthews L."/>
            <person name="McCorrison J."/>
            <person name="Monaghan E.L."/>
            <person name="Mun J.H."/>
            <person name="Najar F.Z."/>
            <person name="Nicholson C."/>
            <person name="Noirot C."/>
            <person name="O'Bleness M."/>
            <person name="Paule C.R."/>
            <person name="Poulain J."/>
            <person name="Prion F."/>
            <person name="Qin B."/>
            <person name="Qu C."/>
            <person name="Retzel E.F."/>
            <person name="Riddle C."/>
            <person name="Sallet E."/>
            <person name="Samain S."/>
            <person name="Samson N."/>
            <person name="Sanders I."/>
            <person name="Saurat O."/>
            <person name="Scarpelli C."/>
            <person name="Schiex T."/>
            <person name="Segurens B."/>
            <person name="Severin A.J."/>
            <person name="Sherrier D.J."/>
            <person name="Shi R."/>
            <person name="Sims S."/>
            <person name="Singer S.R."/>
            <person name="Sinharoy S."/>
            <person name="Sterck L."/>
            <person name="Viollet A."/>
            <person name="Wang B.B."/>
            <person name="Wang K."/>
            <person name="Wang M."/>
            <person name="Wang X."/>
            <person name="Warfsmann J."/>
            <person name="Weissenbach J."/>
            <person name="White D.D."/>
            <person name="White J.D."/>
            <person name="Wiley G.B."/>
            <person name="Wincker P."/>
            <person name="Xing Y."/>
            <person name="Yang L."/>
            <person name="Yao Z."/>
            <person name="Ying F."/>
            <person name="Zhai J."/>
            <person name="Zhou L."/>
            <person name="Zuber A."/>
            <person name="Denarie J."/>
            <person name="Dixon R.A."/>
            <person name="May G.D."/>
            <person name="Schwartz D.C."/>
            <person name="Rogers J."/>
            <person name="Quetier F."/>
            <person name="Town C.D."/>
            <person name="Roe B.A."/>
        </authorList>
    </citation>
    <scope>NUCLEOTIDE SEQUENCE [LARGE SCALE GENOMIC DNA]</scope>
    <source>
        <strain evidence="2">A17</strain>
        <strain evidence="3 4">cv. Jemalong A17</strain>
    </source>
</reference>
<proteinExistence type="predicted"/>
<gene>
    <name evidence="2" type="ordered locus">MTR_2g090800</name>
</gene>
<dbReference type="Proteomes" id="UP000002051">
    <property type="component" value="Chromosome 2"/>
</dbReference>
<sequence>MKFVYEHLRTAMDSLSKKKRTAMNLLADSACDVKDIEDAIAKANAKAKPSANVKAKPAAKAKPSAKYKGKAIQEEVPEWDDTTNALLTKAVKRHGKSHRSFINIVADPDFEDLLAFGSDACRLKWGRIEKQKEKLMKDAQAKAAEKKSDELVKDRKGRQLKVTEEKEGPEESDSELGMELKKKPMKDAQAMAEKKSDGLVKDRKGRQLKVTEEKEGPEESDSQVGMELKKKPMKDAQAKAEEKSDGLVKDRKGRQLKVTEEKEGPEESVSQVGDNSPSVKDYFALVLTGINTVIKELKVNNSSIKETNSTLKELVTVMNKKP</sequence>
<dbReference type="EnsemblPlants" id="KEH39208">
    <property type="protein sequence ID" value="KEH39208"/>
    <property type="gene ID" value="MTR_2g090800"/>
</dbReference>
<feature type="compositionally biased region" description="Acidic residues" evidence="1">
    <location>
        <begin position="167"/>
        <end position="176"/>
    </location>
</feature>
<name>A0A072VCL8_MEDTR</name>
<accession>A0A072VCL8</accession>
<dbReference type="EMBL" id="CM001218">
    <property type="protein sequence ID" value="KEH39208.1"/>
    <property type="molecule type" value="Genomic_DNA"/>
</dbReference>
<keyword evidence="4" id="KW-1185">Reference proteome</keyword>
<feature type="compositionally biased region" description="Polar residues" evidence="1">
    <location>
        <begin position="268"/>
        <end position="277"/>
    </location>
</feature>
<feature type="region of interest" description="Disordered" evidence="1">
    <location>
        <begin position="139"/>
        <end position="277"/>
    </location>
</feature>
<evidence type="ECO:0000313" key="2">
    <source>
        <dbReference type="EMBL" id="KEH39208.1"/>
    </source>
</evidence>
<feature type="compositionally biased region" description="Basic and acidic residues" evidence="1">
    <location>
        <begin position="178"/>
        <end position="202"/>
    </location>
</feature>
<feature type="compositionally biased region" description="Basic and acidic residues" evidence="1">
    <location>
        <begin position="139"/>
        <end position="154"/>
    </location>
</feature>
<dbReference type="AlphaFoldDB" id="A0A072VCL8"/>